<dbReference type="InterPro" id="IPR003819">
    <property type="entry name" value="TauD/TfdA-like"/>
</dbReference>
<organism evidence="3 4">
    <name type="scientific">Fusarium albosuccineum</name>
    <dbReference type="NCBI Taxonomy" id="1237068"/>
    <lineage>
        <taxon>Eukaryota</taxon>
        <taxon>Fungi</taxon>
        <taxon>Dikarya</taxon>
        <taxon>Ascomycota</taxon>
        <taxon>Pezizomycotina</taxon>
        <taxon>Sordariomycetes</taxon>
        <taxon>Hypocreomycetidae</taxon>
        <taxon>Hypocreales</taxon>
        <taxon>Nectriaceae</taxon>
        <taxon>Fusarium</taxon>
        <taxon>Fusarium decemcellulare species complex</taxon>
    </lineage>
</organism>
<comment type="caution">
    <text evidence="3">The sequence shown here is derived from an EMBL/GenBank/DDBJ whole genome shotgun (WGS) entry which is preliminary data.</text>
</comment>
<sequence length="491" mass="55355">MPSITSGRDATLLQLQYLTDSLGLRRTYLDSGVDAPERDTQDSAGKETAIDKLDCLLKPNPIRSLVQDVSRPDIEWYPNYDTHQARVERLAKSAHDRPETVPEGFPRQIVSPRVWTGSDFVDKDKYRVQLSADDIQEIRAALEYFKGLDGDHGPGAVSTDTFPLPGLKVRLASVAQNIHRGTGFNVIRGLDPTEFSPLDNVLIYLGITSYIAEIRGCQDYDGRMIVHIKDIEKELPDASGRPSPYTNRAQPFHTDMCDILSMYVLDVADQGGESLLASSAMIYNEIAATRPDIIHVLSDDRWIHDDFHKIKASWTSRPLLYNFEKHGPSFLYSRRPLTGAPFSPHRPDVPAMTEEQAEAIDAVHFTAVKHQLVIKLEPGDIEIFNNMALFHARNGFKDHGKTSEAKGVGEARLLVQDNSGPVDRSVLRGTRHMLRLWLRSADEELAWKTPEQLAHNSHEIYGDSEARKIERWDVHRAPPINRILTKHFKCS</sequence>
<dbReference type="Pfam" id="PF02668">
    <property type="entry name" value="TauD"/>
    <property type="match status" value="1"/>
</dbReference>
<dbReference type="SUPFAM" id="SSF51197">
    <property type="entry name" value="Clavaminate synthase-like"/>
    <property type="match status" value="1"/>
</dbReference>
<evidence type="ECO:0000259" key="2">
    <source>
        <dbReference type="Pfam" id="PF02668"/>
    </source>
</evidence>
<dbReference type="InterPro" id="IPR050411">
    <property type="entry name" value="AlphaKG_dependent_hydroxylases"/>
</dbReference>
<dbReference type="EMBL" id="JAADYS010000600">
    <property type="protein sequence ID" value="KAF4468525.1"/>
    <property type="molecule type" value="Genomic_DNA"/>
</dbReference>
<dbReference type="Proteomes" id="UP000554235">
    <property type="component" value="Unassembled WGS sequence"/>
</dbReference>
<evidence type="ECO:0000313" key="4">
    <source>
        <dbReference type="Proteomes" id="UP000554235"/>
    </source>
</evidence>
<protein>
    <submittedName>
        <fullName evidence="3">Clavaminate synthase</fullName>
    </submittedName>
</protein>
<feature type="domain" description="TauD/TfdA-like" evidence="2">
    <location>
        <begin position="157"/>
        <end position="399"/>
    </location>
</feature>
<keyword evidence="1" id="KW-0560">Oxidoreductase</keyword>
<dbReference type="PANTHER" id="PTHR10696:SF54">
    <property type="entry name" value="FAMILY OXIDOREDUCTASE, PUTATIVE (AFU_ORTHOLOGUE AFUA_4G13850)-RELATED"/>
    <property type="match status" value="1"/>
</dbReference>
<keyword evidence="4" id="KW-1185">Reference proteome</keyword>
<evidence type="ECO:0000313" key="3">
    <source>
        <dbReference type="EMBL" id="KAF4468525.1"/>
    </source>
</evidence>
<accession>A0A8H4PDI5</accession>
<dbReference type="GO" id="GO:0016491">
    <property type="term" value="F:oxidoreductase activity"/>
    <property type="evidence" value="ECO:0007669"/>
    <property type="project" value="UniProtKB-KW"/>
</dbReference>
<reference evidence="3 4" key="1">
    <citation type="submission" date="2020-01" db="EMBL/GenBank/DDBJ databases">
        <title>Identification and distribution of gene clusters putatively required for synthesis of sphingolipid metabolism inhibitors in phylogenetically diverse species of the filamentous fungus Fusarium.</title>
        <authorList>
            <person name="Kim H.-S."/>
            <person name="Busman M."/>
            <person name="Brown D.W."/>
            <person name="Divon H."/>
            <person name="Uhlig S."/>
            <person name="Proctor R.H."/>
        </authorList>
    </citation>
    <scope>NUCLEOTIDE SEQUENCE [LARGE SCALE GENOMIC DNA]</scope>
    <source>
        <strain evidence="3 4">NRRL 20459</strain>
    </source>
</reference>
<dbReference type="OrthoDB" id="272271at2759"/>
<dbReference type="AlphaFoldDB" id="A0A8H4PDI5"/>
<name>A0A8H4PDI5_9HYPO</name>
<dbReference type="InterPro" id="IPR042098">
    <property type="entry name" value="TauD-like_sf"/>
</dbReference>
<proteinExistence type="predicted"/>
<dbReference type="Gene3D" id="3.60.130.10">
    <property type="entry name" value="Clavaminate synthase-like"/>
    <property type="match status" value="1"/>
</dbReference>
<dbReference type="PANTHER" id="PTHR10696">
    <property type="entry name" value="GAMMA-BUTYROBETAINE HYDROXYLASE-RELATED"/>
    <property type="match status" value="1"/>
</dbReference>
<gene>
    <name evidence="3" type="ORF">FALBO_4580</name>
</gene>
<evidence type="ECO:0000256" key="1">
    <source>
        <dbReference type="ARBA" id="ARBA00023002"/>
    </source>
</evidence>